<dbReference type="RefSeq" id="WP_206593912.1">
    <property type="nucleotide sequence ID" value="NZ_JAFKCS010000007.1"/>
</dbReference>
<protein>
    <submittedName>
        <fullName evidence="1">OsmC family protein</fullName>
    </submittedName>
</protein>
<organism evidence="1 2">
    <name type="scientific">Bowmanella yangjiangensis</name>
    <dbReference type="NCBI Taxonomy" id="2811230"/>
    <lineage>
        <taxon>Bacteria</taxon>
        <taxon>Pseudomonadati</taxon>
        <taxon>Pseudomonadota</taxon>
        <taxon>Gammaproteobacteria</taxon>
        <taxon>Alteromonadales</taxon>
        <taxon>Alteromonadaceae</taxon>
        <taxon>Bowmanella</taxon>
    </lineage>
</organism>
<dbReference type="InterPro" id="IPR036102">
    <property type="entry name" value="OsmC/Ohrsf"/>
</dbReference>
<sequence>MAEQHEFSVSLTLLQGYKFEVDFGEFGQLFSDEPAPLGEGDGPNPSRLLAASVANCLAASLMFAIRKFKEEPGKVSATVNGALERHDGRWRIGKLDVQLQLGNSAQHLPHLERALAQFEDFCVVTQSVRQGIEVSVSVTDSDGTLLKQA</sequence>
<comment type="caution">
    <text evidence="1">The sequence shown here is derived from an EMBL/GenBank/DDBJ whole genome shotgun (WGS) entry which is preliminary data.</text>
</comment>
<dbReference type="SUPFAM" id="SSF82784">
    <property type="entry name" value="OsmC-like"/>
    <property type="match status" value="1"/>
</dbReference>
<gene>
    <name evidence="1" type="ORF">J0A65_09380</name>
</gene>
<dbReference type="Gene3D" id="3.30.300.20">
    <property type="match status" value="1"/>
</dbReference>
<dbReference type="Proteomes" id="UP000663992">
    <property type="component" value="Unassembled WGS sequence"/>
</dbReference>
<dbReference type="InterPro" id="IPR015946">
    <property type="entry name" value="KH_dom-like_a/b"/>
</dbReference>
<evidence type="ECO:0000313" key="2">
    <source>
        <dbReference type="Proteomes" id="UP000663992"/>
    </source>
</evidence>
<proteinExistence type="predicted"/>
<name>A0ABS3CUH3_9ALTE</name>
<dbReference type="EMBL" id="JAFKCS010000007">
    <property type="protein sequence ID" value="MBN7820076.1"/>
    <property type="molecule type" value="Genomic_DNA"/>
</dbReference>
<dbReference type="InterPro" id="IPR003718">
    <property type="entry name" value="OsmC/Ohr_fam"/>
</dbReference>
<reference evidence="1 2" key="1">
    <citation type="submission" date="2021-03" db="EMBL/GenBank/DDBJ databases">
        <title>novel species isolated from a fishpond in China.</title>
        <authorList>
            <person name="Lu H."/>
            <person name="Cai Z."/>
        </authorList>
    </citation>
    <scope>NUCLEOTIDE SEQUENCE [LARGE SCALE GENOMIC DNA]</scope>
    <source>
        <strain evidence="1 2">Y57</strain>
    </source>
</reference>
<evidence type="ECO:0000313" key="1">
    <source>
        <dbReference type="EMBL" id="MBN7820076.1"/>
    </source>
</evidence>
<dbReference type="Pfam" id="PF02566">
    <property type="entry name" value="OsmC"/>
    <property type="match status" value="1"/>
</dbReference>
<keyword evidence="2" id="KW-1185">Reference proteome</keyword>
<accession>A0ABS3CUH3</accession>